<proteinExistence type="predicted"/>
<dbReference type="Proteomes" id="UP000594923">
    <property type="component" value="Chromosome"/>
</dbReference>
<dbReference type="Gene3D" id="3.30.2020.10">
    <property type="entry name" value="NE0471-like N-terminal domain"/>
    <property type="match status" value="1"/>
</dbReference>
<evidence type="ECO:0000313" key="1">
    <source>
        <dbReference type="EMBL" id="QOQ75915.1"/>
    </source>
</evidence>
<protein>
    <submittedName>
        <fullName evidence="1">DUF2442 domain-containing protein</fullName>
    </submittedName>
</protein>
<dbReference type="InterPro" id="IPR036782">
    <property type="entry name" value="NE0471-like_N"/>
</dbReference>
<reference evidence="1 2" key="1">
    <citation type="submission" date="2020-10" db="EMBL/GenBank/DDBJ databases">
        <title>High quality whole genome sequence of Pseudomonas poae PMA22.</title>
        <authorList>
            <person name="Hernandez J.G."/>
            <person name="Rodriguez P."/>
            <person name="Cuevas C."/>
            <person name="de la Calle F."/>
            <person name="Galan B."/>
            <person name="Garcia J.L."/>
        </authorList>
    </citation>
    <scope>NUCLEOTIDE SEQUENCE [LARGE SCALE GENOMIC DNA]</scope>
    <source>
        <strain evidence="1 2">PMA22</strain>
    </source>
</reference>
<accession>A0A7M1KI48</accession>
<evidence type="ECO:0000313" key="2">
    <source>
        <dbReference type="Proteomes" id="UP000594923"/>
    </source>
</evidence>
<gene>
    <name evidence="1" type="ORF">IMF22_02215</name>
</gene>
<name>A0A7M1KI48_9PSED</name>
<sequence>MTRKLCISAVRTIDSKHALEIEWNDGKRDTVYLFNHINSFAVLIPLRDLEKFSQVKVDEWGLGLTWGKELELSLVTLFRLLGK</sequence>
<dbReference type="SUPFAM" id="SSF143880">
    <property type="entry name" value="NE0471 N-terminal domain-like"/>
    <property type="match status" value="1"/>
</dbReference>
<organism evidence="1 2">
    <name type="scientific">Pseudomonas poae</name>
    <dbReference type="NCBI Taxonomy" id="200451"/>
    <lineage>
        <taxon>Bacteria</taxon>
        <taxon>Pseudomonadati</taxon>
        <taxon>Pseudomonadota</taxon>
        <taxon>Gammaproteobacteria</taxon>
        <taxon>Pseudomonadales</taxon>
        <taxon>Pseudomonadaceae</taxon>
        <taxon>Pseudomonas</taxon>
    </lineage>
</organism>
<dbReference type="AlphaFoldDB" id="A0A7M1KI48"/>
<dbReference type="EMBL" id="CP063073">
    <property type="protein sequence ID" value="QOQ75915.1"/>
    <property type="molecule type" value="Genomic_DNA"/>
</dbReference>